<proteinExistence type="predicted"/>
<dbReference type="SUPFAM" id="SSF103473">
    <property type="entry name" value="MFS general substrate transporter"/>
    <property type="match status" value="1"/>
</dbReference>
<dbReference type="CDD" id="cd06173">
    <property type="entry name" value="MFS_MefA_like"/>
    <property type="match status" value="1"/>
</dbReference>
<accession>A0A1C4YSL1</accession>
<evidence type="ECO:0000256" key="5">
    <source>
        <dbReference type="ARBA" id="ARBA00022989"/>
    </source>
</evidence>
<feature type="transmembrane region" description="Helical" evidence="8">
    <location>
        <begin position="84"/>
        <end position="105"/>
    </location>
</feature>
<keyword evidence="6 8" id="KW-0472">Membrane</keyword>
<dbReference type="InterPro" id="IPR036259">
    <property type="entry name" value="MFS_trans_sf"/>
</dbReference>
<keyword evidence="2" id="KW-0813">Transport</keyword>
<name>A0A1C4YSL1_MICEC</name>
<evidence type="ECO:0000256" key="7">
    <source>
        <dbReference type="SAM" id="MobiDB-lite"/>
    </source>
</evidence>
<keyword evidence="4 8" id="KW-0812">Transmembrane</keyword>
<evidence type="ECO:0000256" key="8">
    <source>
        <dbReference type="SAM" id="Phobius"/>
    </source>
</evidence>
<evidence type="ECO:0000256" key="2">
    <source>
        <dbReference type="ARBA" id="ARBA00022448"/>
    </source>
</evidence>
<reference evidence="11" key="1">
    <citation type="submission" date="2016-06" db="EMBL/GenBank/DDBJ databases">
        <authorList>
            <person name="Varghese N."/>
            <person name="Submissions Spin"/>
        </authorList>
    </citation>
    <scope>NUCLEOTIDE SEQUENCE [LARGE SCALE GENOMIC DNA]</scope>
    <source>
        <strain evidence="11">DSM 43816</strain>
    </source>
</reference>
<evidence type="ECO:0000313" key="10">
    <source>
        <dbReference type="EMBL" id="SCF23650.1"/>
    </source>
</evidence>
<dbReference type="InParanoid" id="A0A1C4YSL1"/>
<feature type="transmembrane region" description="Helical" evidence="8">
    <location>
        <begin position="111"/>
        <end position="132"/>
    </location>
</feature>
<dbReference type="EMBL" id="LT607413">
    <property type="protein sequence ID" value="SCF23650.1"/>
    <property type="molecule type" value="Genomic_DNA"/>
</dbReference>
<dbReference type="PROSITE" id="PS50850">
    <property type="entry name" value="MFS"/>
    <property type="match status" value="1"/>
</dbReference>
<dbReference type="RefSeq" id="WP_088983245.1">
    <property type="nucleotide sequence ID" value="NZ_LT607413.1"/>
</dbReference>
<feature type="domain" description="Major facilitator superfamily (MFS) profile" evidence="9">
    <location>
        <begin position="18"/>
        <end position="433"/>
    </location>
</feature>
<feature type="transmembrane region" description="Helical" evidence="8">
    <location>
        <begin position="265"/>
        <end position="287"/>
    </location>
</feature>
<evidence type="ECO:0000256" key="1">
    <source>
        <dbReference type="ARBA" id="ARBA00004651"/>
    </source>
</evidence>
<dbReference type="InterPro" id="IPR020846">
    <property type="entry name" value="MFS_dom"/>
</dbReference>
<evidence type="ECO:0000256" key="3">
    <source>
        <dbReference type="ARBA" id="ARBA00022475"/>
    </source>
</evidence>
<feature type="transmembrane region" description="Helical" evidence="8">
    <location>
        <begin position="153"/>
        <end position="172"/>
    </location>
</feature>
<dbReference type="OrthoDB" id="2472181at2"/>
<dbReference type="GO" id="GO:0005886">
    <property type="term" value="C:plasma membrane"/>
    <property type="evidence" value="ECO:0007669"/>
    <property type="project" value="UniProtKB-SubCell"/>
</dbReference>
<dbReference type="Pfam" id="PF07690">
    <property type="entry name" value="MFS_1"/>
    <property type="match status" value="1"/>
</dbReference>
<feature type="transmembrane region" description="Helical" evidence="8">
    <location>
        <begin position="20"/>
        <end position="45"/>
    </location>
</feature>
<feature type="transmembrane region" description="Helical" evidence="8">
    <location>
        <begin position="51"/>
        <end position="72"/>
    </location>
</feature>
<feature type="region of interest" description="Disordered" evidence="7">
    <location>
        <begin position="437"/>
        <end position="465"/>
    </location>
</feature>
<dbReference type="Gene3D" id="1.20.1250.20">
    <property type="entry name" value="MFS general substrate transporter like domains"/>
    <property type="match status" value="1"/>
</dbReference>
<feature type="transmembrane region" description="Helical" evidence="8">
    <location>
        <begin position="178"/>
        <end position="198"/>
    </location>
</feature>
<dbReference type="PANTHER" id="PTHR43266:SF2">
    <property type="entry name" value="MAJOR FACILITATOR SUPERFAMILY (MFS) PROFILE DOMAIN-CONTAINING PROTEIN"/>
    <property type="match status" value="1"/>
</dbReference>
<evidence type="ECO:0000256" key="4">
    <source>
        <dbReference type="ARBA" id="ARBA00022692"/>
    </source>
</evidence>
<feature type="transmembrane region" description="Helical" evidence="8">
    <location>
        <begin position="354"/>
        <end position="377"/>
    </location>
</feature>
<dbReference type="InterPro" id="IPR011701">
    <property type="entry name" value="MFS"/>
</dbReference>
<feature type="transmembrane region" description="Helical" evidence="8">
    <location>
        <begin position="318"/>
        <end position="342"/>
    </location>
</feature>
<keyword evidence="5 8" id="KW-1133">Transmembrane helix</keyword>
<gene>
    <name evidence="10" type="ORF">GA0070618_4312</name>
</gene>
<dbReference type="Proteomes" id="UP000198253">
    <property type="component" value="Chromosome I"/>
</dbReference>
<feature type="transmembrane region" description="Helical" evidence="8">
    <location>
        <begin position="232"/>
        <end position="253"/>
    </location>
</feature>
<keyword evidence="11" id="KW-1185">Reference proteome</keyword>
<dbReference type="AlphaFoldDB" id="A0A1C4YSL1"/>
<dbReference type="PANTHER" id="PTHR43266">
    <property type="entry name" value="MACROLIDE-EFFLUX PROTEIN"/>
    <property type="match status" value="1"/>
</dbReference>
<protein>
    <submittedName>
        <fullName evidence="10">Predicted arabinose efflux permease, MFS family</fullName>
    </submittedName>
</protein>
<feature type="transmembrane region" description="Helical" evidence="8">
    <location>
        <begin position="294"/>
        <end position="312"/>
    </location>
</feature>
<keyword evidence="3" id="KW-1003">Cell membrane</keyword>
<evidence type="ECO:0000256" key="6">
    <source>
        <dbReference type="ARBA" id="ARBA00023136"/>
    </source>
</evidence>
<comment type="subcellular location">
    <subcellularLocation>
        <location evidence="1">Cell membrane</location>
        <topology evidence="1">Multi-pass membrane protein</topology>
    </subcellularLocation>
</comment>
<evidence type="ECO:0000313" key="11">
    <source>
        <dbReference type="Proteomes" id="UP000198253"/>
    </source>
</evidence>
<feature type="transmembrane region" description="Helical" evidence="8">
    <location>
        <begin position="407"/>
        <end position="426"/>
    </location>
</feature>
<evidence type="ECO:0000259" key="9">
    <source>
        <dbReference type="PROSITE" id="PS50850"/>
    </source>
</evidence>
<organism evidence="10 11">
    <name type="scientific">Micromonospora echinospora</name>
    <name type="common">Micromonospora purpurea</name>
    <dbReference type="NCBI Taxonomy" id="1877"/>
    <lineage>
        <taxon>Bacteria</taxon>
        <taxon>Bacillati</taxon>
        <taxon>Actinomycetota</taxon>
        <taxon>Actinomycetes</taxon>
        <taxon>Micromonosporales</taxon>
        <taxon>Micromonosporaceae</taxon>
        <taxon>Micromonospora</taxon>
    </lineage>
</organism>
<dbReference type="GO" id="GO:0022857">
    <property type="term" value="F:transmembrane transporter activity"/>
    <property type="evidence" value="ECO:0007669"/>
    <property type="project" value="InterPro"/>
</dbReference>
<sequence>MTAAGGTSAPAPTTGFGTFVVVWIGQSVSLIGSTLSGFALGIYVYRLTGSATTLGLVFALALLPAILASPIAGALVDRWGSRRALLVSNAGSMIVTSLLALLLFTDNFAVWQVYVVVAVMSVMASLEVPAFAALVPRLVPRRHLGRANGMRMFGLAASEVLAPVAGGFLLLAVDIHGIVLIDLSSFALALITLLAARLPRIPRDTATRPGGVGALLAEFRVGWQYIVARRGLLALVLFFCAVNFSAGFIDLLISPLVLSFAPPDTLGMVLSFGGVGMIISSVVVSVWGGPKHRVRGILGFSLVLGVAVVIGASRPDAVLVAVAAFAFMGSLGVVITTSQGIWQTKVDPRLLGRVSAVLNMVASAPQVVAYAVAGLAVDRVFEPLVGHDEVRSPALAAVIGDGPGRGIALLMMIMGGLIAVSVVVAATNPRLRRLETEIPDAVSDSEDDRGSETTPLSALAGPEKT</sequence>